<evidence type="ECO:0000256" key="1">
    <source>
        <dbReference type="ARBA" id="ARBA00022490"/>
    </source>
</evidence>
<comment type="cofactor">
    <cofactor evidence="11">
        <name>Zn(2+)</name>
        <dbReference type="ChEBI" id="CHEBI:29105"/>
    </cofactor>
    <text evidence="11">Binds 2 Zn(2+) ions per monomer.</text>
</comment>
<dbReference type="Gene3D" id="2.10.230.10">
    <property type="entry name" value="Heat shock protein DnaJ, cysteine-rich domain"/>
    <property type="match status" value="1"/>
</dbReference>
<keyword evidence="5 11" id="KW-0863">Zinc-finger</keyword>
<dbReference type="GO" id="GO:0009408">
    <property type="term" value="P:response to heat"/>
    <property type="evidence" value="ECO:0007669"/>
    <property type="project" value="InterPro"/>
</dbReference>
<dbReference type="PROSITE" id="PS00636">
    <property type="entry name" value="DNAJ_1"/>
    <property type="match status" value="1"/>
</dbReference>
<evidence type="ECO:0000256" key="10">
    <source>
        <dbReference type="ARBA" id="ARBA00067609"/>
    </source>
</evidence>
<dbReference type="PROSITE" id="PS51188">
    <property type="entry name" value="ZF_CR"/>
    <property type="match status" value="1"/>
</dbReference>
<dbReference type="Pfam" id="PF00684">
    <property type="entry name" value="DnaJ_CXXCXGXG"/>
    <property type="match status" value="1"/>
</dbReference>
<comment type="similarity">
    <text evidence="9 11">Belongs to the DnaJ family.</text>
</comment>
<dbReference type="Proteomes" id="UP000216316">
    <property type="component" value="Unassembled WGS sequence"/>
</dbReference>
<dbReference type="FunFam" id="2.10.230.10:FF:000002">
    <property type="entry name" value="Molecular chaperone DnaJ"/>
    <property type="match status" value="1"/>
</dbReference>
<keyword evidence="8 11" id="KW-0143">Chaperone</keyword>
<dbReference type="GO" id="GO:0006260">
    <property type="term" value="P:DNA replication"/>
    <property type="evidence" value="ECO:0007669"/>
    <property type="project" value="UniProtKB-KW"/>
</dbReference>
<keyword evidence="4 11" id="KW-0677">Repeat</keyword>
<dbReference type="InterPro" id="IPR036410">
    <property type="entry name" value="HSP_DnaJ_Cys-rich_dom_sf"/>
</dbReference>
<dbReference type="RefSeq" id="WP_057718428.1">
    <property type="nucleotide sequence ID" value="NZ_CAJUTI010000004.1"/>
</dbReference>
<dbReference type="SMART" id="SM00271">
    <property type="entry name" value="DnaJ"/>
    <property type="match status" value="1"/>
</dbReference>
<keyword evidence="2 11" id="KW-0235">DNA replication</keyword>
<dbReference type="GO" id="GO:0051082">
    <property type="term" value="F:unfolded protein binding"/>
    <property type="evidence" value="ECO:0007669"/>
    <property type="project" value="UniProtKB-UniRule"/>
</dbReference>
<dbReference type="SUPFAM" id="SSF46565">
    <property type="entry name" value="Chaperone J-domain"/>
    <property type="match status" value="1"/>
</dbReference>
<comment type="function">
    <text evidence="11">Participates actively in the response to hyperosmotic and heat shock by preventing the aggregation of stress-denatured proteins and by disaggregating proteins, also in an autonomous, DnaK-independent fashion. Unfolded proteins bind initially to DnaJ; upon interaction with the DnaJ-bound protein, DnaK hydrolyzes its bound ATP, resulting in the formation of a stable complex. GrpE releases ADP from DnaK; ATP binding to DnaK triggers the release of the substrate protein, thus completing the reaction cycle. Several rounds of ATP-dependent interactions between DnaJ, DnaK and GrpE are required for fully efficient folding. Also involved, together with DnaK and GrpE, in the DNA replication of plasmids through activation of initiation proteins.</text>
</comment>
<keyword evidence="18" id="KW-1185">Reference proteome</keyword>
<evidence type="ECO:0000259" key="14">
    <source>
        <dbReference type="PROSITE" id="PS51188"/>
    </source>
</evidence>
<reference evidence="15 18" key="2">
    <citation type="submission" date="2017-05" db="EMBL/GenBank/DDBJ databases">
        <authorList>
            <person name="Lin X.B."/>
            <person name="Stothard P."/>
            <person name="Tasseva G."/>
            <person name="Walter J."/>
        </authorList>
    </citation>
    <scope>NUCLEOTIDE SEQUENCE [LARGE SCALE GENOMIC DNA]</scope>
    <source>
        <strain evidence="15 18">609u</strain>
    </source>
</reference>
<evidence type="ECO:0000256" key="4">
    <source>
        <dbReference type="ARBA" id="ARBA00022737"/>
    </source>
</evidence>
<comment type="caution">
    <text evidence="16">The sequence shown here is derived from an EMBL/GenBank/DDBJ whole genome shotgun (WGS) entry which is preliminary data.</text>
</comment>
<evidence type="ECO:0000259" key="13">
    <source>
        <dbReference type="PROSITE" id="PS50076"/>
    </source>
</evidence>
<dbReference type="InterPro" id="IPR002939">
    <property type="entry name" value="DnaJ_C"/>
</dbReference>
<feature type="binding site" evidence="11">
    <location>
        <position position="161"/>
    </location>
    <ligand>
        <name>Zn(2+)</name>
        <dbReference type="ChEBI" id="CHEBI:29105"/>
        <label>1</label>
    </ligand>
</feature>
<dbReference type="InterPro" id="IPR008971">
    <property type="entry name" value="HSP40/DnaJ_pept-bd"/>
</dbReference>
<feature type="binding site" evidence="11">
    <location>
        <position position="158"/>
    </location>
    <ligand>
        <name>Zn(2+)</name>
        <dbReference type="ChEBI" id="CHEBI:29105"/>
        <label>1</label>
    </ligand>
</feature>
<dbReference type="GO" id="GO:0031072">
    <property type="term" value="F:heat shock protein binding"/>
    <property type="evidence" value="ECO:0007669"/>
    <property type="project" value="InterPro"/>
</dbReference>
<evidence type="ECO:0000256" key="5">
    <source>
        <dbReference type="ARBA" id="ARBA00022771"/>
    </source>
</evidence>
<keyword evidence="6 11" id="KW-0862">Zinc</keyword>
<feature type="binding site" evidence="11">
    <location>
        <position position="215"/>
    </location>
    <ligand>
        <name>Zn(2+)</name>
        <dbReference type="ChEBI" id="CHEBI:29105"/>
        <label>1</label>
    </ligand>
</feature>
<comment type="subunit">
    <text evidence="11">Homodimer.</text>
</comment>
<dbReference type="HAMAP" id="MF_01152">
    <property type="entry name" value="DnaJ"/>
    <property type="match status" value="1"/>
</dbReference>
<evidence type="ECO:0000313" key="18">
    <source>
        <dbReference type="Proteomes" id="UP000216316"/>
    </source>
</evidence>
<accession>A0A256LAE5</accession>
<evidence type="ECO:0000256" key="6">
    <source>
        <dbReference type="ARBA" id="ARBA00022833"/>
    </source>
</evidence>
<evidence type="ECO:0000313" key="16">
    <source>
        <dbReference type="EMBL" id="OYR90385.1"/>
    </source>
</evidence>
<sequence length="388" mass="41945">MAQRDYYDVLGVDKNASESDINKAYRKLAKKYHPDLNHEPGAEEKYKEVNEAYEVLHDKQKRAQYDQFGQAGVNGQGGFGGQGFGGFGNQGGYSSQGFSDFGDIFGDIFGSAFGGGRSRVDPTAPQKGQDLDYTMTIDFMDAIKGKKTDITYTRSEVCPTCDGSGAEKGTHPITCEKCHGTGVMTVTRQTPLGVIQQQTTCDKCGGRGTIIKHPCQTCHGQGTIDKKQTLEVKVPAGIDNGQQIRLSGQGEAGKNGGPYGDLYIVFRVKPSKEFRRNGTTIYSEAPISFAQAALGDKIRVNTVHGPVDLTIPAGTQPNTTFKLRGQGVPKINGTGNGDQEVTVKVVIPKKINDKQKEALVDYVKAGGGNISPQEKNFFERLKDKLNGE</sequence>
<dbReference type="GO" id="GO:0005524">
    <property type="term" value="F:ATP binding"/>
    <property type="evidence" value="ECO:0007669"/>
    <property type="project" value="InterPro"/>
</dbReference>
<dbReference type="PRINTS" id="PR00625">
    <property type="entry name" value="JDOMAIN"/>
</dbReference>
<dbReference type="CDD" id="cd10719">
    <property type="entry name" value="DnaJ_zf"/>
    <property type="match status" value="1"/>
</dbReference>
<dbReference type="Pfam" id="PF00226">
    <property type="entry name" value="DnaJ"/>
    <property type="match status" value="1"/>
</dbReference>
<evidence type="ECO:0000256" key="2">
    <source>
        <dbReference type="ARBA" id="ARBA00022705"/>
    </source>
</evidence>
<dbReference type="FunFam" id="2.60.260.20:FF:000005">
    <property type="entry name" value="Chaperone protein dnaJ 1, mitochondrial"/>
    <property type="match status" value="1"/>
</dbReference>
<proteinExistence type="inferred from homology"/>
<evidence type="ECO:0000256" key="7">
    <source>
        <dbReference type="ARBA" id="ARBA00023016"/>
    </source>
</evidence>
<dbReference type="InterPro" id="IPR001305">
    <property type="entry name" value="HSP_DnaJ_Cys-rich_dom"/>
</dbReference>
<dbReference type="NCBIfam" id="NF008035">
    <property type="entry name" value="PRK10767.1"/>
    <property type="match status" value="1"/>
</dbReference>
<feature type="zinc finger region" description="CR-type" evidence="12">
    <location>
        <begin position="145"/>
        <end position="227"/>
    </location>
</feature>
<dbReference type="GO" id="GO:0005737">
    <property type="term" value="C:cytoplasm"/>
    <property type="evidence" value="ECO:0007669"/>
    <property type="project" value="UniProtKB-SubCell"/>
</dbReference>
<gene>
    <name evidence="11" type="primary">dnaJ</name>
    <name evidence="15" type="ORF">CBF53_04550</name>
    <name evidence="16" type="ORF">CBF70_08985</name>
</gene>
<dbReference type="PROSITE" id="PS50076">
    <property type="entry name" value="DNAJ_2"/>
    <property type="match status" value="1"/>
</dbReference>
<dbReference type="EMBL" id="NGNX01000055">
    <property type="protein sequence ID" value="OYR90385.1"/>
    <property type="molecule type" value="Genomic_DNA"/>
</dbReference>
<dbReference type="SUPFAM" id="SSF49493">
    <property type="entry name" value="HSP40/DnaJ peptide-binding domain"/>
    <property type="match status" value="2"/>
</dbReference>
<dbReference type="PANTHER" id="PTHR43096:SF48">
    <property type="entry name" value="CHAPERONE PROTEIN DNAJ"/>
    <property type="match status" value="1"/>
</dbReference>
<dbReference type="GO" id="GO:0008270">
    <property type="term" value="F:zinc ion binding"/>
    <property type="evidence" value="ECO:0007669"/>
    <property type="project" value="UniProtKB-UniRule"/>
</dbReference>
<feature type="repeat" description="CXXCXGXG motif" evidence="11">
    <location>
        <begin position="215"/>
        <end position="222"/>
    </location>
</feature>
<dbReference type="SUPFAM" id="SSF57938">
    <property type="entry name" value="DnaJ/Hsp40 cysteine-rich domain"/>
    <property type="match status" value="1"/>
</dbReference>
<dbReference type="InterPro" id="IPR012724">
    <property type="entry name" value="DnaJ"/>
</dbReference>
<dbReference type="InterPro" id="IPR018253">
    <property type="entry name" value="DnaJ_domain_CS"/>
</dbReference>
<feature type="repeat" description="CXXCXGXG motif" evidence="11">
    <location>
        <begin position="175"/>
        <end position="182"/>
    </location>
</feature>
<dbReference type="Proteomes" id="UP000215828">
    <property type="component" value="Unassembled WGS sequence"/>
</dbReference>
<evidence type="ECO:0000256" key="12">
    <source>
        <dbReference type="PROSITE-ProRule" id="PRU00546"/>
    </source>
</evidence>
<dbReference type="EMBL" id="NGNV01000012">
    <property type="protein sequence ID" value="OYR88222.1"/>
    <property type="molecule type" value="Genomic_DNA"/>
</dbReference>
<feature type="binding site" evidence="11">
    <location>
        <position position="218"/>
    </location>
    <ligand>
        <name>Zn(2+)</name>
        <dbReference type="ChEBI" id="CHEBI:29105"/>
        <label>1</label>
    </ligand>
</feature>
<dbReference type="NCBIfam" id="NF010869">
    <property type="entry name" value="PRK14276.1"/>
    <property type="match status" value="1"/>
</dbReference>
<evidence type="ECO:0000256" key="11">
    <source>
        <dbReference type="HAMAP-Rule" id="MF_01152"/>
    </source>
</evidence>
<dbReference type="FunFam" id="1.10.287.110:FF:000031">
    <property type="entry name" value="Molecular chaperone DnaJ"/>
    <property type="match status" value="1"/>
</dbReference>
<dbReference type="CDD" id="cd10747">
    <property type="entry name" value="DnaJ_C"/>
    <property type="match status" value="1"/>
</dbReference>
<keyword evidence="7 11" id="KW-0346">Stress response</keyword>
<reference evidence="17 18" key="3">
    <citation type="submission" date="2017-09" db="EMBL/GenBank/DDBJ databases">
        <title>Tripartite evolution among Lactobacillus johnsonii, Lactobacillus taiwanensis, Lactobacillus reuteri and their rodent host.</title>
        <authorList>
            <person name="Wang T."/>
            <person name="Knowles S."/>
            <person name="Cheng C."/>
        </authorList>
    </citation>
    <scope>NUCLEOTIDE SEQUENCE [LARGE SCALE GENOMIC DNA]</scope>
    <source>
        <strain evidence="16 17">609q</strain>
        <strain evidence="15 18">609u</strain>
    </source>
</reference>
<feature type="domain" description="J" evidence="13">
    <location>
        <begin position="5"/>
        <end position="69"/>
    </location>
</feature>
<evidence type="ECO:0000313" key="17">
    <source>
        <dbReference type="Proteomes" id="UP000215828"/>
    </source>
</evidence>
<keyword evidence="3 11" id="KW-0479">Metal-binding</keyword>
<dbReference type="AlphaFoldDB" id="A0A256LAE5"/>
<dbReference type="InterPro" id="IPR001623">
    <property type="entry name" value="DnaJ_domain"/>
</dbReference>
<dbReference type="Pfam" id="PF01556">
    <property type="entry name" value="DnaJ_C"/>
    <property type="match status" value="1"/>
</dbReference>
<dbReference type="NCBIfam" id="TIGR02349">
    <property type="entry name" value="DnaJ_bact"/>
    <property type="match status" value="1"/>
</dbReference>
<comment type="subcellular location">
    <subcellularLocation>
        <location evidence="11">Cytoplasm</location>
    </subcellularLocation>
</comment>
<name>A0A256LAE5_9LACO</name>
<evidence type="ECO:0000256" key="3">
    <source>
        <dbReference type="ARBA" id="ARBA00022723"/>
    </source>
</evidence>
<evidence type="ECO:0000256" key="9">
    <source>
        <dbReference type="ARBA" id="ARBA00061004"/>
    </source>
</evidence>
<comment type="domain">
    <text evidence="11">The J domain is necessary and sufficient to stimulate DnaK ATPase activity. Zinc center 1 plays an important role in the autonomous, DnaK-independent chaperone activity of DnaJ. Zinc center 2 is essential for interaction with DnaK and for DnaJ activity.</text>
</comment>
<feature type="binding site" evidence="11">
    <location>
        <position position="178"/>
    </location>
    <ligand>
        <name>Zn(2+)</name>
        <dbReference type="ChEBI" id="CHEBI:29105"/>
        <label>2</label>
    </ligand>
</feature>
<feature type="repeat" description="CXXCXGXG motif" evidence="11">
    <location>
        <begin position="158"/>
        <end position="165"/>
    </location>
</feature>
<keyword evidence="1 11" id="KW-0963">Cytoplasm</keyword>
<evidence type="ECO:0000313" key="15">
    <source>
        <dbReference type="EMBL" id="OYR88222.1"/>
    </source>
</evidence>
<dbReference type="GO" id="GO:0042026">
    <property type="term" value="P:protein refolding"/>
    <property type="evidence" value="ECO:0007669"/>
    <property type="project" value="TreeGrafter"/>
</dbReference>
<organism evidence="16 17">
    <name type="scientific">Lactobacillus taiwanensis</name>
    <dbReference type="NCBI Taxonomy" id="508451"/>
    <lineage>
        <taxon>Bacteria</taxon>
        <taxon>Bacillati</taxon>
        <taxon>Bacillota</taxon>
        <taxon>Bacilli</taxon>
        <taxon>Lactobacillales</taxon>
        <taxon>Lactobacillaceae</taxon>
        <taxon>Lactobacillus</taxon>
    </lineage>
</organism>
<dbReference type="Gene3D" id="2.60.260.20">
    <property type="entry name" value="Urease metallochaperone UreE, N-terminal domain"/>
    <property type="match status" value="2"/>
</dbReference>
<dbReference type="InterPro" id="IPR036869">
    <property type="entry name" value="J_dom_sf"/>
</dbReference>
<dbReference type="PANTHER" id="PTHR43096">
    <property type="entry name" value="DNAJ HOMOLOG 1, MITOCHONDRIAL-RELATED"/>
    <property type="match status" value="1"/>
</dbReference>
<feature type="binding site" evidence="11">
    <location>
        <position position="175"/>
    </location>
    <ligand>
        <name>Zn(2+)</name>
        <dbReference type="ChEBI" id="CHEBI:29105"/>
        <label>2</label>
    </ligand>
</feature>
<reference evidence="16 17" key="1">
    <citation type="submission" date="2017-04" db="EMBL/GenBank/DDBJ databases">
        <authorList>
            <person name="Afonso C.L."/>
            <person name="Miller P.J."/>
            <person name="Scott M.A."/>
            <person name="Spackman E."/>
            <person name="Goraichik I."/>
            <person name="Dimitrov K.M."/>
            <person name="Suarez D.L."/>
            <person name="Swayne D.E."/>
        </authorList>
    </citation>
    <scope>NUCLEOTIDE SEQUENCE [LARGE SCALE GENOMIC DNA]</scope>
    <source>
        <strain evidence="16 17">609q</strain>
    </source>
</reference>
<dbReference type="Gene3D" id="1.10.287.110">
    <property type="entry name" value="DnaJ domain"/>
    <property type="match status" value="1"/>
</dbReference>
<feature type="binding site" evidence="11">
    <location>
        <position position="201"/>
    </location>
    <ligand>
        <name>Zn(2+)</name>
        <dbReference type="ChEBI" id="CHEBI:29105"/>
        <label>2</label>
    </ligand>
</feature>
<feature type="binding site" evidence="11">
    <location>
        <position position="204"/>
    </location>
    <ligand>
        <name>Zn(2+)</name>
        <dbReference type="ChEBI" id="CHEBI:29105"/>
        <label>2</label>
    </ligand>
</feature>
<feature type="repeat" description="CXXCXGXG motif" evidence="11">
    <location>
        <begin position="201"/>
        <end position="208"/>
    </location>
</feature>
<evidence type="ECO:0000256" key="8">
    <source>
        <dbReference type="ARBA" id="ARBA00023186"/>
    </source>
</evidence>
<feature type="domain" description="CR-type" evidence="14">
    <location>
        <begin position="145"/>
        <end position="227"/>
    </location>
</feature>
<protein>
    <recommendedName>
        <fullName evidence="10 11">Chaperone protein DnaJ</fullName>
    </recommendedName>
</protein>
<dbReference type="CDD" id="cd06257">
    <property type="entry name" value="DnaJ"/>
    <property type="match status" value="1"/>
</dbReference>